<sequence>MVIRVHMMNNTLVLDPFGSLDQEFEHTESEMEWYRFNFNLPPNLSKPLLDKDAVVGEDEGKDEDKPLTTTGAKAEAQAESKGKVNKEF</sequence>
<accession>A0A0B7FTX8</accession>
<dbReference type="Proteomes" id="UP000059188">
    <property type="component" value="Unassembled WGS sequence"/>
</dbReference>
<protein>
    <submittedName>
        <fullName evidence="2">Uncharacterized protein</fullName>
    </submittedName>
</protein>
<feature type="compositionally biased region" description="Basic and acidic residues" evidence="1">
    <location>
        <begin position="76"/>
        <end position="88"/>
    </location>
</feature>
<evidence type="ECO:0000313" key="3">
    <source>
        <dbReference type="Proteomes" id="UP000059188"/>
    </source>
</evidence>
<dbReference type="AlphaFoldDB" id="A0A0B7FTX8"/>
<gene>
    <name evidence="2" type="ORF">RSOLAG1IB_10013</name>
</gene>
<reference evidence="2 3" key="1">
    <citation type="submission" date="2014-11" db="EMBL/GenBank/DDBJ databases">
        <authorList>
            <person name="Wibberg Daniel"/>
        </authorList>
    </citation>
    <scope>NUCLEOTIDE SEQUENCE [LARGE SCALE GENOMIC DNA]</scope>
    <source>
        <strain evidence="2">Rhizoctonia solani AG1-IB 7/3/14</strain>
    </source>
</reference>
<organism evidence="2 3">
    <name type="scientific">Thanatephorus cucumeris (strain AG1-IB / isolate 7/3/14)</name>
    <name type="common">Lettuce bottom rot fungus</name>
    <name type="synonym">Rhizoctonia solani</name>
    <dbReference type="NCBI Taxonomy" id="1108050"/>
    <lineage>
        <taxon>Eukaryota</taxon>
        <taxon>Fungi</taxon>
        <taxon>Dikarya</taxon>
        <taxon>Basidiomycota</taxon>
        <taxon>Agaricomycotina</taxon>
        <taxon>Agaricomycetes</taxon>
        <taxon>Cantharellales</taxon>
        <taxon>Ceratobasidiaceae</taxon>
        <taxon>Rhizoctonia</taxon>
        <taxon>Rhizoctonia solani AG-1</taxon>
    </lineage>
</organism>
<feature type="region of interest" description="Disordered" evidence="1">
    <location>
        <begin position="53"/>
        <end position="88"/>
    </location>
</feature>
<keyword evidence="3" id="KW-1185">Reference proteome</keyword>
<proteinExistence type="predicted"/>
<dbReference type="EMBL" id="LN679155">
    <property type="protein sequence ID" value="CEL61421.1"/>
    <property type="molecule type" value="Genomic_DNA"/>
</dbReference>
<evidence type="ECO:0000256" key="1">
    <source>
        <dbReference type="SAM" id="MobiDB-lite"/>
    </source>
</evidence>
<evidence type="ECO:0000313" key="2">
    <source>
        <dbReference type="EMBL" id="CEL61421.1"/>
    </source>
</evidence>
<name>A0A0B7FTX8_THACB</name>